<feature type="region of interest" description="Disordered" evidence="1">
    <location>
        <begin position="39"/>
        <end position="85"/>
    </location>
</feature>
<dbReference type="EMBL" id="LVZM01008273">
    <property type="protein sequence ID" value="OUC45835.1"/>
    <property type="molecule type" value="Genomic_DNA"/>
</dbReference>
<reference evidence="2 3" key="1">
    <citation type="submission" date="2015-04" db="EMBL/GenBank/DDBJ databases">
        <title>Draft genome of the roundworm Trichinella nativa.</title>
        <authorList>
            <person name="Mitreva M."/>
        </authorList>
    </citation>
    <scope>NUCLEOTIDE SEQUENCE [LARGE SCALE GENOMIC DNA]</scope>
    <source>
        <strain evidence="2 3">ISS45</strain>
    </source>
</reference>
<protein>
    <submittedName>
        <fullName evidence="2">Uncharacterized protein</fullName>
    </submittedName>
</protein>
<proteinExistence type="predicted"/>
<feature type="compositionally biased region" description="Low complexity" evidence="1">
    <location>
        <begin position="40"/>
        <end position="49"/>
    </location>
</feature>
<gene>
    <name evidence="2" type="ORF">D917_01758</name>
</gene>
<comment type="caution">
    <text evidence="2">The sequence shown here is derived from an EMBL/GenBank/DDBJ whole genome shotgun (WGS) entry which is preliminary data.</text>
</comment>
<evidence type="ECO:0000256" key="1">
    <source>
        <dbReference type="SAM" id="MobiDB-lite"/>
    </source>
</evidence>
<feature type="compositionally biased region" description="Basic residues" evidence="1">
    <location>
        <begin position="55"/>
        <end position="64"/>
    </location>
</feature>
<dbReference type="Proteomes" id="UP000243006">
    <property type="component" value="Unassembled WGS sequence"/>
</dbReference>
<name>A0A1Y3ELM2_9BILA</name>
<evidence type="ECO:0000313" key="2">
    <source>
        <dbReference type="EMBL" id="OUC45835.1"/>
    </source>
</evidence>
<sequence length="262" mass="30586">MGRKKEKKSKNKKIKLRVKLNHLEDGTVATVESATRVLRSNKSSSNSFKSLKDGSKKRKRKRNQKQLQIHDDRDQEHYDNEFEEEEEPLTLIPFCKWNEETREFSEVVTAEELFPLNFEKPTRPIVGFSIFDVQKLTYLPSPENFKIKELIKDFKSRNSRKVNIAKTKRSKAGRSKVEVKGPKGSAVPKAKAQLVSQGEVSSRGRPIKRTFDYVTDANDSEEELAPNDEDYIDSDQCKRIYENYLSYLFLFQLLNNKNYVYF</sequence>
<dbReference type="AlphaFoldDB" id="A0A1Y3ELM2"/>
<evidence type="ECO:0000313" key="3">
    <source>
        <dbReference type="Proteomes" id="UP000243006"/>
    </source>
</evidence>
<feature type="compositionally biased region" description="Basic and acidic residues" evidence="1">
    <location>
        <begin position="68"/>
        <end position="80"/>
    </location>
</feature>
<accession>A0A1Y3ELM2</accession>
<organism evidence="2 3">
    <name type="scientific">Trichinella nativa</name>
    <dbReference type="NCBI Taxonomy" id="6335"/>
    <lineage>
        <taxon>Eukaryota</taxon>
        <taxon>Metazoa</taxon>
        <taxon>Ecdysozoa</taxon>
        <taxon>Nematoda</taxon>
        <taxon>Enoplea</taxon>
        <taxon>Dorylaimia</taxon>
        <taxon>Trichinellida</taxon>
        <taxon>Trichinellidae</taxon>
        <taxon>Trichinella</taxon>
    </lineage>
</organism>